<gene>
    <name evidence="1" type="ORF">TWF788_004665</name>
</gene>
<proteinExistence type="predicted"/>
<name>A0A7C8U0K2_ORBOL</name>
<evidence type="ECO:0000313" key="1">
    <source>
        <dbReference type="EMBL" id="KAF3185345.1"/>
    </source>
</evidence>
<comment type="caution">
    <text evidence="1">The sequence shown here is derived from an EMBL/GenBank/DDBJ whole genome shotgun (WGS) entry which is preliminary data.</text>
</comment>
<reference evidence="1 2" key="1">
    <citation type="submission" date="2019-06" db="EMBL/GenBank/DDBJ databases">
        <authorList>
            <person name="Palmer J.M."/>
        </authorList>
    </citation>
    <scope>NUCLEOTIDE SEQUENCE [LARGE SCALE GENOMIC DNA]</scope>
    <source>
        <strain evidence="1 2">TWF788</strain>
    </source>
</reference>
<accession>A0A7C8U0K2</accession>
<organism evidence="1 2">
    <name type="scientific">Orbilia oligospora</name>
    <name type="common">Nematode-trapping fungus</name>
    <name type="synonym">Arthrobotrys oligospora</name>
    <dbReference type="NCBI Taxonomy" id="2813651"/>
    <lineage>
        <taxon>Eukaryota</taxon>
        <taxon>Fungi</taxon>
        <taxon>Dikarya</taxon>
        <taxon>Ascomycota</taxon>
        <taxon>Pezizomycotina</taxon>
        <taxon>Orbiliomycetes</taxon>
        <taxon>Orbiliales</taxon>
        <taxon>Orbiliaceae</taxon>
        <taxon>Orbilia</taxon>
    </lineage>
</organism>
<dbReference type="Proteomes" id="UP000479691">
    <property type="component" value="Unassembled WGS sequence"/>
</dbReference>
<dbReference type="AlphaFoldDB" id="A0A7C8U0K2"/>
<protein>
    <submittedName>
        <fullName evidence="1">Uncharacterized protein</fullName>
    </submittedName>
</protein>
<evidence type="ECO:0000313" key="2">
    <source>
        <dbReference type="Proteomes" id="UP000479691"/>
    </source>
</evidence>
<dbReference type="EMBL" id="JAABOE010000021">
    <property type="protein sequence ID" value="KAF3185345.1"/>
    <property type="molecule type" value="Genomic_DNA"/>
</dbReference>
<sequence length="163" mass="18534">MGQYWSSWSHNSFCTIPNGLPQGFPVARYLSGGISALLPSPLRRTSSMIIQTPEGLLNTLRKFDMVGLVVKSNSPPPGPRKLYIIGEDEICDSIVSRCYVDFWAVYPARYKGSVQYYIGCEAFQVETFQRPKHLDIQSPERVRDLENLNIRPQDWSVAYKKSV</sequence>